<dbReference type="Proteomes" id="UP001163046">
    <property type="component" value="Unassembled WGS sequence"/>
</dbReference>
<comment type="caution">
    <text evidence="1">The sequence shown here is derived from an EMBL/GenBank/DDBJ whole genome shotgun (WGS) entry which is preliminary data.</text>
</comment>
<dbReference type="AlphaFoldDB" id="A0A9W9Z9I2"/>
<gene>
    <name evidence="1" type="ORF">OS493_027718</name>
</gene>
<keyword evidence="2" id="KW-1185">Reference proteome</keyword>
<dbReference type="EMBL" id="MU826375">
    <property type="protein sequence ID" value="KAJ7377641.1"/>
    <property type="molecule type" value="Genomic_DNA"/>
</dbReference>
<protein>
    <submittedName>
        <fullName evidence="1">Uncharacterized protein</fullName>
    </submittedName>
</protein>
<proteinExistence type="predicted"/>
<sequence>MKCYNVYILIFSRFLETEYISHCVPNNVSSGLSSLPLPYVYVDGVVKNDQPTTQALPSGHKLNGTQAYLKFISIFTTLDFTPKQLKDIAQERLDNLLSQAISLAKLYTLEKDKQHSCQPV</sequence>
<organism evidence="1 2">
    <name type="scientific">Desmophyllum pertusum</name>
    <dbReference type="NCBI Taxonomy" id="174260"/>
    <lineage>
        <taxon>Eukaryota</taxon>
        <taxon>Metazoa</taxon>
        <taxon>Cnidaria</taxon>
        <taxon>Anthozoa</taxon>
        <taxon>Hexacorallia</taxon>
        <taxon>Scleractinia</taxon>
        <taxon>Caryophylliina</taxon>
        <taxon>Caryophylliidae</taxon>
        <taxon>Desmophyllum</taxon>
    </lineage>
</organism>
<accession>A0A9W9Z9I2</accession>
<reference evidence="1" key="1">
    <citation type="submission" date="2023-01" db="EMBL/GenBank/DDBJ databases">
        <title>Genome assembly of the deep-sea coral Lophelia pertusa.</title>
        <authorList>
            <person name="Herrera S."/>
            <person name="Cordes E."/>
        </authorList>
    </citation>
    <scope>NUCLEOTIDE SEQUENCE</scope>
    <source>
        <strain evidence="1">USNM1676648</strain>
        <tissue evidence="1">Polyp</tissue>
    </source>
</reference>
<evidence type="ECO:0000313" key="1">
    <source>
        <dbReference type="EMBL" id="KAJ7377641.1"/>
    </source>
</evidence>
<name>A0A9W9Z9I2_9CNID</name>
<evidence type="ECO:0000313" key="2">
    <source>
        <dbReference type="Proteomes" id="UP001163046"/>
    </source>
</evidence>